<dbReference type="Proteomes" id="UP000187172">
    <property type="component" value="Unassembled WGS sequence"/>
</dbReference>
<dbReference type="SUPFAM" id="SSF53850">
    <property type="entry name" value="Periplasmic binding protein-like II"/>
    <property type="match status" value="1"/>
</dbReference>
<accession>A0A1R1E659</accession>
<keyword evidence="1" id="KW-1003">Cell membrane</keyword>
<feature type="signal peptide" evidence="6">
    <location>
        <begin position="1"/>
        <end position="23"/>
    </location>
</feature>
<dbReference type="Pfam" id="PF01547">
    <property type="entry name" value="SBP_bac_1"/>
    <property type="match status" value="1"/>
</dbReference>
<dbReference type="PANTHER" id="PTHR43649:SF33">
    <property type="entry name" value="POLYGALACTURONAN_RHAMNOGALACTURONAN-BINDING PROTEIN YTCQ"/>
    <property type="match status" value="1"/>
</dbReference>
<sequence>MKRFNKWGAVLCLPLLASAFLSACGGSGEGETASGGLSGKSYELRVATWQTDETTTAILNDAKKKFEESHPGVTVKIEAAPYENYMTKLQTELGAGNPPDLMQVGEQNFTRYIQKNIVTDLTPLAQGKYDLSDIIPNVKKLMTIDGKLPVMSVGGATIGVYYNKKLFDAAGIPYPKEGWTWEEFRDIANKLTIREGSKIKQYGANLNLGKDWLEPFVVSNGGSYLSEDGSTAVGYLNSDATVNAFQKISDLYNVDKVAPNPAELIALKGIDLFATGQVAMNVNGSWAQGDLRNNPDIDFGVVPLPTMSTGKQTSLLYTSGLGIAQKSKHQKEAFDLLMEITSPDSEIGKQWAKSNLAVSQKLAESSKQSEDPYLGVFVKQLDNAIVSGYFANGYWGAVGDKLLTPAIQDILLQKDADIKAKLTSLATQIDSELKQAAE</sequence>
<evidence type="ECO:0000256" key="6">
    <source>
        <dbReference type="SAM" id="SignalP"/>
    </source>
</evidence>
<evidence type="ECO:0008006" key="9">
    <source>
        <dbReference type="Google" id="ProtNLM"/>
    </source>
</evidence>
<dbReference type="CDD" id="cd13585">
    <property type="entry name" value="PBP2_TMBP_like"/>
    <property type="match status" value="1"/>
</dbReference>
<feature type="chain" id="PRO_5039186335" description="ABC transporter substrate-binding protein" evidence="6">
    <location>
        <begin position="24"/>
        <end position="438"/>
    </location>
</feature>
<evidence type="ECO:0000313" key="8">
    <source>
        <dbReference type="Proteomes" id="UP000187172"/>
    </source>
</evidence>
<protein>
    <recommendedName>
        <fullName evidence="9">ABC transporter substrate-binding protein</fullName>
    </recommendedName>
</protein>
<dbReference type="AlphaFoldDB" id="A0A1R1E659"/>
<gene>
    <name evidence="7" type="ORF">BK138_32155</name>
</gene>
<name>A0A1R1E659_9BACL</name>
<keyword evidence="4" id="KW-0564">Palmitate</keyword>
<organism evidence="7 8">
    <name type="scientific">Paenibacillus rhizosphaerae</name>
    <dbReference type="NCBI Taxonomy" id="297318"/>
    <lineage>
        <taxon>Bacteria</taxon>
        <taxon>Bacillati</taxon>
        <taxon>Bacillota</taxon>
        <taxon>Bacilli</taxon>
        <taxon>Bacillales</taxon>
        <taxon>Paenibacillaceae</taxon>
        <taxon>Paenibacillus</taxon>
    </lineage>
</organism>
<dbReference type="RefSeq" id="WP_076176344.1">
    <property type="nucleotide sequence ID" value="NZ_MRTP01000018.1"/>
</dbReference>
<comment type="caution">
    <text evidence="7">The sequence shown here is derived from an EMBL/GenBank/DDBJ whole genome shotgun (WGS) entry which is preliminary data.</text>
</comment>
<keyword evidence="5" id="KW-0449">Lipoprotein</keyword>
<evidence type="ECO:0000256" key="5">
    <source>
        <dbReference type="ARBA" id="ARBA00023288"/>
    </source>
</evidence>
<keyword evidence="3" id="KW-0472">Membrane</keyword>
<reference evidence="7 8" key="1">
    <citation type="submission" date="2016-11" db="EMBL/GenBank/DDBJ databases">
        <title>Paenibacillus species isolates.</title>
        <authorList>
            <person name="Beno S.M."/>
        </authorList>
    </citation>
    <scope>NUCLEOTIDE SEQUENCE [LARGE SCALE GENOMIC DNA]</scope>
    <source>
        <strain evidence="7 8">FSL R5-0378</strain>
    </source>
</reference>
<dbReference type="STRING" id="297318.BK138_32155"/>
<dbReference type="PANTHER" id="PTHR43649">
    <property type="entry name" value="ARABINOSE-BINDING PROTEIN-RELATED"/>
    <property type="match status" value="1"/>
</dbReference>
<evidence type="ECO:0000256" key="1">
    <source>
        <dbReference type="ARBA" id="ARBA00022475"/>
    </source>
</evidence>
<evidence type="ECO:0000256" key="2">
    <source>
        <dbReference type="ARBA" id="ARBA00022729"/>
    </source>
</evidence>
<dbReference type="PROSITE" id="PS51257">
    <property type="entry name" value="PROKAR_LIPOPROTEIN"/>
    <property type="match status" value="1"/>
</dbReference>
<keyword evidence="2 6" id="KW-0732">Signal</keyword>
<dbReference type="InterPro" id="IPR006059">
    <property type="entry name" value="SBP"/>
</dbReference>
<proteinExistence type="predicted"/>
<evidence type="ECO:0000256" key="4">
    <source>
        <dbReference type="ARBA" id="ARBA00023139"/>
    </source>
</evidence>
<evidence type="ECO:0000313" key="7">
    <source>
        <dbReference type="EMBL" id="OMF47291.1"/>
    </source>
</evidence>
<keyword evidence="8" id="KW-1185">Reference proteome</keyword>
<dbReference type="Gene3D" id="3.40.190.10">
    <property type="entry name" value="Periplasmic binding protein-like II"/>
    <property type="match status" value="1"/>
</dbReference>
<dbReference type="InterPro" id="IPR050490">
    <property type="entry name" value="Bact_solute-bd_prot1"/>
</dbReference>
<evidence type="ECO:0000256" key="3">
    <source>
        <dbReference type="ARBA" id="ARBA00023136"/>
    </source>
</evidence>
<dbReference type="EMBL" id="MRTP01000018">
    <property type="protein sequence ID" value="OMF47291.1"/>
    <property type="molecule type" value="Genomic_DNA"/>
</dbReference>